<organism evidence="3 4">
    <name type="scientific">Bison bison bison</name>
    <name type="common">North American plains bison</name>
    <dbReference type="NCBI Taxonomy" id="43346"/>
    <lineage>
        <taxon>Eukaryota</taxon>
        <taxon>Metazoa</taxon>
        <taxon>Chordata</taxon>
        <taxon>Craniata</taxon>
        <taxon>Vertebrata</taxon>
        <taxon>Euteleostomi</taxon>
        <taxon>Mammalia</taxon>
        <taxon>Eutheria</taxon>
        <taxon>Laurasiatheria</taxon>
        <taxon>Artiodactyla</taxon>
        <taxon>Ruminantia</taxon>
        <taxon>Pecora</taxon>
        <taxon>Bovidae</taxon>
        <taxon>Bovinae</taxon>
        <taxon>Bison</taxon>
    </lineage>
</organism>
<feature type="region of interest" description="Disordered" evidence="2">
    <location>
        <begin position="56"/>
        <end position="117"/>
    </location>
</feature>
<sequence>MLPPWLGLGPWGQVDRVPGPEGLGCVCSRRRTLCPPWLRSRFWAGLLSVGARGSHTATHKAGDLSSLPPSSRADSSPKPANKTPPKSPGEPAKDKAAKRGLGWGQSQPAAGARGSREGESCLRGLARVAAGGGAPGRVLQDRPGPPGAQVCGAWCGVDVCMLVEGPQVVAPAEAARLVGASAADSEPRGLMATAVSVWGGCHGSVALPRRTGALCLRSCVKAAAPRCALIRPSRQLCQRVGATPGHAGMPSHFPHAQQHRTSFLGWFASDSTPCRGKSCRTITFEQFKEALEELAKKRFKDKSAEEAVREVHKLIEGKAPIISGVTKAISSPTVSRLTDTSKFTGSHKERFDPSGRGKGRAGRVDLVDESGYVPGYKHAGTYDQKVQGGK</sequence>
<dbReference type="KEGG" id="bbis:105001009"/>
<evidence type="ECO:0000256" key="2">
    <source>
        <dbReference type="SAM" id="MobiDB-lite"/>
    </source>
</evidence>
<evidence type="ECO:0000313" key="4">
    <source>
        <dbReference type="RefSeq" id="XP_010855430.1"/>
    </source>
</evidence>
<dbReference type="RefSeq" id="XP_010855430.1">
    <property type="nucleotide sequence ID" value="XM_010857128.1"/>
</dbReference>
<dbReference type="GO" id="GO:0001578">
    <property type="term" value="P:microtubule bundle formation"/>
    <property type="evidence" value="ECO:0007669"/>
    <property type="project" value="TreeGrafter"/>
</dbReference>
<evidence type="ECO:0000313" key="3">
    <source>
        <dbReference type="Proteomes" id="UP000515208"/>
    </source>
</evidence>
<feature type="region of interest" description="Disordered" evidence="2">
    <location>
        <begin position="339"/>
        <end position="363"/>
    </location>
</feature>
<dbReference type="GO" id="GO:0015631">
    <property type="term" value="F:tubulin binding"/>
    <property type="evidence" value="ECO:0007669"/>
    <property type="project" value="InterPro"/>
</dbReference>
<dbReference type="Proteomes" id="UP000515208">
    <property type="component" value="Unplaced"/>
</dbReference>
<dbReference type="GO" id="GO:0005874">
    <property type="term" value="C:microtubule"/>
    <property type="evidence" value="ECO:0007669"/>
    <property type="project" value="TreeGrafter"/>
</dbReference>
<feature type="compositionally biased region" description="Basic and acidic residues" evidence="2">
    <location>
        <begin position="346"/>
        <end position="355"/>
    </location>
</feature>
<dbReference type="AlphaFoldDB" id="A0A6P3IWC7"/>
<dbReference type="SUPFAM" id="SSF47473">
    <property type="entry name" value="EF-hand"/>
    <property type="match status" value="1"/>
</dbReference>
<feature type="compositionally biased region" description="Low complexity" evidence="2">
    <location>
        <begin position="63"/>
        <end position="77"/>
    </location>
</feature>
<dbReference type="InterPro" id="IPR011992">
    <property type="entry name" value="EF-hand-dom_pair"/>
</dbReference>
<dbReference type="PANTHER" id="PTHR12932:SF18">
    <property type="entry name" value="TUBULIN POLYMERIZATION-PROMOTING PROTEIN"/>
    <property type="match status" value="1"/>
</dbReference>
<dbReference type="InterPro" id="IPR008907">
    <property type="entry name" value="TPP/p25"/>
</dbReference>
<dbReference type="GeneID" id="105001009"/>
<dbReference type="CTD" id="11076"/>
<comment type="similarity">
    <text evidence="1">Belongs to the TPPP family.</text>
</comment>
<proteinExistence type="inferred from homology"/>
<keyword evidence="3" id="KW-1185">Reference proteome</keyword>
<protein>
    <submittedName>
        <fullName evidence="4">Tubulin polymerization-promoting protein</fullName>
    </submittedName>
</protein>
<dbReference type="Gene3D" id="1.10.238.10">
    <property type="entry name" value="EF-hand"/>
    <property type="match status" value="1"/>
</dbReference>
<accession>A0A6P3IWC7</accession>
<gene>
    <name evidence="4" type="primary">TPPP</name>
</gene>
<dbReference type="GO" id="GO:0046785">
    <property type="term" value="P:microtubule polymerization"/>
    <property type="evidence" value="ECO:0007669"/>
    <property type="project" value="InterPro"/>
</dbReference>
<name>A0A6P3IWC7_BISBB</name>
<dbReference type="Pfam" id="PF05517">
    <property type="entry name" value="p25-alpha"/>
    <property type="match status" value="1"/>
</dbReference>
<reference evidence="4" key="1">
    <citation type="submission" date="2025-08" db="UniProtKB">
        <authorList>
            <consortium name="RefSeq"/>
        </authorList>
    </citation>
    <scope>IDENTIFICATION</scope>
    <source>
        <tissue evidence="4">Blood</tissue>
    </source>
</reference>
<dbReference type="PANTHER" id="PTHR12932">
    <property type="entry name" value="P25 ALPHA-RELATED"/>
    <property type="match status" value="1"/>
</dbReference>
<evidence type="ECO:0000256" key="1">
    <source>
        <dbReference type="ARBA" id="ARBA00010994"/>
    </source>
</evidence>
<dbReference type="GO" id="GO:0032273">
    <property type="term" value="P:positive regulation of protein polymerization"/>
    <property type="evidence" value="ECO:0007669"/>
    <property type="project" value="TreeGrafter"/>
</dbReference>